<name>A0A5C5EBE9_9LACT</name>
<dbReference type="EMBL" id="VENO01000001">
    <property type="protein sequence ID" value="TNV70527.1"/>
    <property type="molecule type" value="Genomic_DNA"/>
</dbReference>
<dbReference type="InterPro" id="IPR028087">
    <property type="entry name" value="Tad_N"/>
</dbReference>
<comment type="caution">
    <text evidence="2">The sequence shown here is derived from an EMBL/GenBank/DDBJ whole genome shotgun (WGS) entry which is preliminary data.</text>
</comment>
<gene>
    <name evidence="2" type="ORF">FHK04_01070</name>
</gene>
<reference evidence="2 3" key="1">
    <citation type="submission" date="2019-06" db="EMBL/GenBank/DDBJ databases">
        <title>Description Trichococcus psychrophilus sp. nov., isolated from a cold spring, by genomic and phenotypic analyses.</title>
        <authorList>
            <person name="Zakharyuk A."/>
        </authorList>
    </citation>
    <scope>NUCLEOTIDE SEQUENCE [LARGE SCALE GENOMIC DNA]</scope>
    <source>
        <strain evidence="2 3">SKBG</strain>
    </source>
</reference>
<evidence type="ECO:0000313" key="3">
    <source>
        <dbReference type="Proteomes" id="UP000313395"/>
    </source>
</evidence>
<organism evidence="2 3">
    <name type="scientific">Trichococcus shcherbakoviae subsp. psychrophilus</name>
    <dbReference type="NCBI Taxonomy" id="2585775"/>
    <lineage>
        <taxon>Bacteria</taxon>
        <taxon>Bacillati</taxon>
        <taxon>Bacillota</taxon>
        <taxon>Bacilli</taxon>
        <taxon>Lactobacillales</taxon>
        <taxon>Carnobacteriaceae</taxon>
        <taxon>Trichococcus</taxon>
    </lineage>
</organism>
<evidence type="ECO:0000259" key="1">
    <source>
        <dbReference type="Pfam" id="PF13400"/>
    </source>
</evidence>
<dbReference type="AlphaFoldDB" id="A0A5C5EBE9"/>
<sequence>MVALLLGVLGGFTALVVDVGYMYVQKSQLQSAADAAALAGAITLGKTETGVNAAVNTTVGTYLDDNLDGAFIYTQADDLVVDATNRTVKVSVGQVTPKFFAGILSAGTTTIKADATAKYTERWDGEALPFVNLDDDYTKANLQIQLWEKLGNGDFESLWKDDYKAVNSGESNAFFDVEYADGLSVTKGVVAEGPEKIKSNMQIIMDRKQDVYILSLSKAVIDSKKYADIGNKLVIDFKDLVLIKVEIVSFDPNGNNPALVLKVKNVYNIGSGEYPVDYNLLNGLVKSTLIE</sequence>
<proteinExistence type="predicted"/>
<dbReference type="Proteomes" id="UP000313395">
    <property type="component" value="Unassembled WGS sequence"/>
</dbReference>
<accession>A0A5C5EBE9</accession>
<evidence type="ECO:0000313" key="2">
    <source>
        <dbReference type="EMBL" id="TNV70527.1"/>
    </source>
</evidence>
<keyword evidence="3" id="KW-1185">Reference proteome</keyword>
<feature type="domain" description="Putative Flp pilus-assembly TadG-like N-terminal" evidence="1">
    <location>
        <begin position="2"/>
        <end position="41"/>
    </location>
</feature>
<dbReference type="Pfam" id="PF13400">
    <property type="entry name" value="Tad"/>
    <property type="match status" value="1"/>
</dbReference>
<protein>
    <recommendedName>
        <fullName evidence="1">Putative Flp pilus-assembly TadG-like N-terminal domain-containing protein</fullName>
    </recommendedName>
</protein>